<reference evidence="1" key="1">
    <citation type="submission" date="2020-04" db="EMBL/GenBank/DDBJ databases">
        <authorList>
            <person name="Broberg M."/>
        </authorList>
    </citation>
    <scope>NUCLEOTIDE SEQUENCE</scope>
</reference>
<dbReference type="EMBL" id="CADEHS020000578">
    <property type="protein sequence ID" value="CAG9955240.1"/>
    <property type="molecule type" value="Genomic_DNA"/>
</dbReference>
<name>A0ACA9UPA1_BIOOC</name>
<evidence type="ECO:0000313" key="2">
    <source>
        <dbReference type="Proteomes" id="UP000836387"/>
    </source>
</evidence>
<evidence type="ECO:0000313" key="1">
    <source>
        <dbReference type="EMBL" id="CAG9955240.1"/>
    </source>
</evidence>
<organism evidence="1 2">
    <name type="scientific">Clonostachys rosea f. rosea IK726</name>
    <dbReference type="NCBI Taxonomy" id="1349383"/>
    <lineage>
        <taxon>Eukaryota</taxon>
        <taxon>Fungi</taxon>
        <taxon>Dikarya</taxon>
        <taxon>Ascomycota</taxon>
        <taxon>Pezizomycotina</taxon>
        <taxon>Sordariomycetes</taxon>
        <taxon>Hypocreomycetidae</taxon>
        <taxon>Hypocreales</taxon>
        <taxon>Bionectriaceae</taxon>
        <taxon>Clonostachys</taxon>
    </lineage>
</organism>
<accession>A0ACA9UPA1</accession>
<dbReference type="Proteomes" id="UP000836387">
    <property type="component" value="Unassembled WGS sequence"/>
</dbReference>
<proteinExistence type="predicted"/>
<comment type="caution">
    <text evidence="1">The sequence shown here is derived from an EMBL/GenBank/DDBJ whole genome shotgun (WGS) entry which is preliminary data.</text>
</comment>
<gene>
    <name evidence="1" type="ORF">CRV2_00011859</name>
</gene>
<sequence length="66" mass="7551">MAVIYVDEEKDTSGTEADPLQESARGLFYRHGAELEYQVKKAGEEEFKPAAKVALSRRYEYITHID</sequence>
<reference evidence="1" key="2">
    <citation type="submission" date="2021-10" db="EMBL/GenBank/DDBJ databases">
        <authorList>
            <person name="Piombo E."/>
        </authorList>
    </citation>
    <scope>NUCLEOTIDE SEQUENCE</scope>
</reference>
<keyword evidence="2" id="KW-1185">Reference proteome</keyword>
<protein>
    <submittedName>
        <fullName evidence="1">Uncharacterized protein</fullName>
    </submittedName>
</protein>